<evidence type="ECO:0000256" key="1">
    <source>
        <dbReference type="SAM" id="MobiDB-lite"/>
    </source>
</evidence>
<organism evidence="2 3">
    <name type="scientific">Chaetomium fimeti</name>
    <dbReference type="NCBI Taxonomy" id="1854472"/>
    <lineage>
        <taxon>Eukaryota</taxon>
        <taxon>Fungi</taxon>
        <taxon>Dikarya</taxon>
        <taxon>Ascomycota</taxon>
        <taxon>Pezizomycotina</taxon>
        <taxon>Sordariomycetes</taxon>
        <taxon>Sordariomycetidae</taxon>
        <taxon>Sordariales</taxon>
        <taxon>Chaetomiaceae</taxon>
        <taxon>Chaetomium</taxon>
    </lineage>
</organism>
<keyword evidence="3" id="KW-1185">Reference proteome</keyword>
<evidence type="ECO:0000313" key="3">
    <source>
        <dbReference type="Proteomes" id="UP001278766"/>
    </source>
</evidence>
<gene>
    <name evidence="2" type="ORF">B0H64DRAFT_94630</name>
</gene>
<evidence type="ECO:0000313" key="2">
    <source>
        <dbReference type="EMBL" id="KAK3299218.1"/>
    </source>
</evidence>
<dbReference type="EMBL" id="JAUEPN010000002">
    <property type="protein sequence ID" value="KAK3299218.1"/>
    <property type="molecule type" value="Genomic_DNA"/>
</dbReference>
<dbReference type="Proteomes" id="UP001278766">
    <property type="component" value="Unassembled WGS sequence"/>
</dbReference>
<dbReference type="AlphaFoldDB" id="A0AAE0HMA7"/>
<feature type="compositionally biased region" description="Basic and acidic residues" evidence="1">
    <location>
        <begin position="168"/>
        <end position="190"/>
    </location>
</feature>
<feature type="region of interest" description="Disordered" evidence="1">
    <location>
        <begin position="168"/>
        <end position="203"/>
    </location>
</feature>
<dbReference type="GeneID" id="87845955"/>
<comment type="caution">
    <text evidence="2">The sequence shown here is derived from an EMBL/GenBank/DDBJ whole genome shotgun (WGS) entry which is preliminary data.</text>
</comment>
<accession>A0AAE0HMA7</accession>
<sequence length="291" mass="33076">MQPRELPGRRPRNTRIRILYTVCATQVADPAIATEHTRTHTLCCHTPAEEKLRELMFAGNRRQLGGDIVTDLDGGCAGVMPERTRSSGFLQGETRQFHRSHVVHLEENTWRGTDPWNIVLTFPTLFKQPKRRGEEATAAPPDPFRFLCRPDAVCMSESKACILQITETDSRGETNPSAEERRSMTEWDRRHGTRSRRQSVLEEGSARGFHNRGPLLTEIDPDTSTARRILTRRLADSRKWSWAAAVSKLQWEDHLRWDCVDGISTSQDFAQLAATSGRLADTCDPRIERMA</sequence>
<proteinExistence type="predicted"/>
<dbReference type="RefSeq" id="XP_062662732.1">
    <property type="nucleotide sequence ID" value="XM_062809007.1"/>
</dbReference>
<protein>
    <submittedName>
        <fullName evidence="2">Uncharacterized protein</fullName>
    </submittedName>
</protein>
<reference evidence="2" key="2">
    <citation type="submission" date="2023-06" db="EMBL/GenBank/DDBJ databases">
        <authorList>
            <consortium name="Lawrence Berkeley National Laboratory"/>
            <person name="Haridas S."/>
            <person name="Hensen N."/>
            <person name="Bonometti L."/>
            <person name="Westerberg I."/>
            <person name="Brannstrom I.O."/>
            <person name="Guillou S."/>
            <person name="Cros-Aarteil S."/>
            <person name="Calhoun S."/>
            <person name="Kuo A."/>
            <person name="Mondo S."/>
            <person name="Pangilinan J."/>
            <person name="Riley R."/>
            <person name="Labutti K."/>
            <person name="Andreopoulos B."/>
            <person name="Lipzen A."/>
            <person name="Chen C."/>
            <person name="Yanf M."/>
            <person name="Daum C."/>
            <person name="Ng V."/>
            <person name="Clum A."/>
            <person name="Steindorff A."/>
            <person name="Ohm R."/>
            <person name="Martin F."/>
            <person name="Silar P."/>
            <person name="Natvig D."/>
            <person name="Lalanne C."/>
            <person name="Gautier V."/>
            <person name="Ament-Velasquez S.L."/>
            <person name="Kruys A."/>
            <person name="Hutchinson M.I."/>
            <person name="Powell A.J."/>
            <person name="Barry K."/>
            <person name="Miller A.N."/>
            <person name="Grigoriev I.V."/>
            <person name="Debuchy R."/>
            <person name="Gladieux P."/>
            <person name="Thoren M.H."/>
            <person name="Johannesson H."/>
        </authorList>
    </citation>
    <scope>NUCLEOTIDE SEQUENCE</scope>
    <source>
        <strain evidence="2">CBS 168.71</strain>
    </source>
</reference>
<reference evidence="2" key="1">
    <citation type="journal article" date="2023" name="Mol. Phylogenet. Evol.">
        <title>Genome-scale phylogeny and comparative genomics of the fungal order Sordariales.</title>
        <authorList>
            <person name="Hensen N."/>
            <person name="Bonometti L."/>
            <person name="Westerberg I."/>
            <person name="Brannstrom I.O."/>
            <person name="Guillou S."/>
            <person name="Cros-Aarteil S."/>
            <person name="Calhoun S."/>
            <person name="Haridas S."/>
            <person name="Kuo A."/>
            <person name="Mondo S."/>
            <person name="Pangilinan J."/>
            <person name="Riley R."/>
            <person name="LaButti K."/>
            <person name="Andreopoulos B."/>
            <person name="Lipzen A."/>
            <person name="Chen C."/>
            <person name="Yan M."/>
            <person name="Daum C."/>
            <person name="Ng V."/>
            <person name="Clum A."/>
            <person name="Steindorff A."/>
            <person name="Ohm R.A."/>
            <person name="Martin F."/>
            <person name="Silar P."/>
            <person name="Natvig D.O."/>
            <person name="Lalanne C."/>
            <person name="Gautier V."/>
            <person name="Ament-Velasquez S.L."/>
            <person name="Kruys A."/>
            <person name="Hutchinson M.I."/>
            <person name="Powell A.J."/>
            <person name="Barry K."/>
            <person name="Miller A.N."/>
            <person name="Grigoriev I.V."/>
            <person name="Debuchy R."/>
            <person name="Gladieux P."/>
            <person name="Hiltunen Thoren M."/>
            <person name="Johannesson H."/>
        </authorList>
    </citation>
    <scope>NUCLEOTIDE SEQUENCE</scope>
    <source>
        <strain evidence="2">CBS 168.71</strain>
    </source>
</reference>
<name>A0AAE0HMA7_9PEZI</name>